<dbReference type="SUPFAM" id="SSF47576">
    <property type="entry name" value="Calponin-homology domain, CH-domain"/>
    <property type="match status" value="1"/>
</dbReference>
<feature type="non-terminal residue" evidence="3">
    <location>
        <position position="1"/>
    </location>
</feature>
<dbReference type="AlphaFoldDB" id="V8N430"/>
<dbReference type="Proteomes" id="UP000018936">
    <property type="component" value="Unassembled WGS sequence"/>
</dbReference>
<reference evidence="3 4" key="1">
    <citation type="journal article" date="2013" name="Proc. Natl. Acad. Sci. U.S.A.">
        <title>The king cobra genome reveals dynamic gene evolution and adaptation in the snake venom system.</title>
        <authorList>
            <person name="Vonk F.J."/>
            <person name="Casewell N.R."/>
            <person name="Henkel C.V."/>
            <person name="Heimberg A.M."/>
            <person name="Jansen H.J."/>
            <person name="McCleary R.J."/>
            <person name="Kerkkamp H.M."/>
            <person name="Vos R.A."/>
            <person name="Guerreiro I."/>
            <person name="Calvete J.J."/>
            <person name="Wuster W."/>
            <person name="Woods A.E."/>
            <person name="Logan J.M."/>
            <person name="Harrison R.A."/>
            <person name="Castoe T.A."/>
            <person name="de Koning A.P."/>
            <person name="Pollock D.D."/>
            <person name="Yandell M."/>
            <person name="Calderon D."/>
            <person name="Renjifo C."/>
            <person name="Currier R.B."/>
            <person name="Salgado D."/>
            <person name="Pla D."/>
            <person name="Sanz L."/>
            <person name="Hyder A.S."/>
            <person name="Ribeiro J.M."/>
            <person name="Arntzen J.W."/>
            <person name="van den Thillart G.E."/>
            <person name="Boetzer M."/>
            <person name="Pirovano W."/>
            <person name="Dirks R.P."/>
            <person name="Spaink H.P."/>
            <person name="Duboule D."/>
            <person name="McGlinn E."/>
            <person name="Kini R.M."/>
            <person name="Richardson M.K."/>
        </authorList>
    </citation>
    <scope>NUCLEOTIDE SEQUENCE</scope>
    <source>
        <tissue evidence="3">Blood</tissue>
    </source>
</reference>
<dbReference type="Gene3D" id="1.10.418.10">
    <property type="entry name" value="Calponin-like domain"/>
    <property type="match status" value="1"/>
</dbReference>
<evidence type="ECO:0000259" key="2">
    <source>
        <dbReference type="PROSITE" id="PS50021"/>
    </source>
</evidence>
<dbReference type="InterPro" id="IPR001715">
    <property type="entry name" value="CH_dom"/>
</dbReference>
<feature type="region of interest" description="Disordered" evidence="1">
    <location>
        <begin position="1"/>
        <end position="21"/>
    </location>
</feature>
<comment type="caution">
    <text evidence="3">The sequence shown here is derived from an EMBL/GenBank/DDBJ whole genome shotgun (WGS) entry which is preliminary data.</text>
</comment>
<proteinExistence type="predicted"/>
<sequence>GVLSQPLGPIFPAGHSSPETSQAFWEAPARPSVMGSPERCQTVLADSPSAELSSPTRSPPGCQAPDERELLGQLRKAIESHLNLSLGEDLGEALVDGVVLCQLANRLCPRSVPFIHVPSPAVVSPLFGSG</sequence>
<organism evidence="3 4">
    <name type="scientific">Ophiophagus hannah</name>
    <name type="common">King cobra</name>
    <name type="synonym">Naja hannah</name>
    <dbReference type="NCBI Taxonomy" id="8665"/>
    <lineage>
        <taxon>Eukaryota</taxon>
        <taxon>Metazoa</taxon>
        <taxon>Chordata</taxon>
        <taxon>Craniata</taxon>
        <taxon>Vertebrata</taxon>
        <taxon>Euteleostomi</taxon>
        <taxon>Lepidosauria</taxon>
        <taxon>Squamata</taxon>
        <taxon>Bifurcata</taxon>
        <taxon>Unidentata</taxon>
        <taxon>Episquamata</taxon>
        <taxon>Toxicofera</taxon>
        <taxon>Serpentes</taxon>
        <taxon>Colubroidea</taxon>
        <taxon>Elapidae</taxon>
        <taxon>Elapinae</taxon>
        <taxon>Ophiophagus</taxon>
    </lineage>
</organism>
<feature type="domain" description="Calponin-homology (CH)" evidence="2">
    <location>
        <begin position="68"/>
        <end position="130"/>
    </location>
</feature>
<dbReference type="OrthoDB" id="9020985at2759"/>
<feature type="region of interest" description="Disordered" evidence="1">
    <location>
        <begin position="45"/>
        <end position="64"/>
    </location>
</feature>
<evidence type="ECO:0000256" key="1">
    <source>
        <dbReference type="SAM" id="MobiDB-lite"/>
    </source>
</evidence>
<name>V8N430_OPHHA</name>
<dbReference type="InterPro" id="IPR036872">
    <property type="entry name" value="CH_dom_sf"/>
</dbReference>
<dbReference type="PROSITE" id="PS50021">
    <property type="entry name" value="CH"/>
    <property type="match status" value="1"/>
</dbReference>
<evidence type="ECO:0000313" key="4">
    <source>
        <dbReference type="Proteomes" id="UP000018936"/>
    </source>
</evidence>
<accession>V8N430</accession>
<keyword evidence="4" id="KW-1185">Reference proteome</keyword>
<dbReference type="EMBL" id="AZIM01022949">
    <property type="protein sequence ID" value="ETE56418.1"/>
    <property type="molecule type" value="Genomic_DNA"/>
</dbReference>
<gene>
    <name evidence="3" type="ORF">L345_17871</name>
</gene>
<protein>
    <recommendedName>
        <fullName evidence="2">Calponin-homology (CH) domain-containing protein</fullName>
    </recommendedName>
</protein>
<evidence type="ECO:0000313" key="3">
    <source>
        <dbReference type="EMBL" id="ETE56418.1"/>
    </source>
</evidence>